<dbReference type="Gene3D" id="3.40.30.10">
    <property type="entry name" value="Glutaredoxin"/>
    <property type="match status" value="1"/>
</dbReference>
<evidence type="ECO:0000313" key="4">
    <source>
        <dbReference type="Proteomes" id="UP000254889"/>
    </source>
</evidence>
<dbReference type="PANTHER" id="PTHR44051:SF8">
    <property type="entry name" value="GLUTATHIONE S-TRANSFERASE GSTA"/>
    <property type="match status" value="1"/>
</dbReference>
<feature type="domain" description="GST C-terminal" evidence="2">
    <location>
        <begin position="91"/>
        <end position="211"/>
    </location>
</feature>
<dbReference type="PROSITE" id="PS50405">
    <property type="entry name" value="GST_CTER"/>
    <property type="match status" value="1"/>
</dbReference>
<dbReference type="RefSeq" id="WP_115693578.1">
    <property type="nucleotide sequence ID" value="NZ_CP031417.1"/>
</dbReference>
<dbReference type="SUPFAM" id="SSF47616">
    <property type="entry name" value="GST C-terminal domain-like"/>
    <property type="match status" value="1"/>
</dbReference>
<dbReference type="KEGG" id="ptaw:DW352_23370"/>
<dbReference type="PROSITE" id="PS51354">
    <property type="entry name" value="GLUTAREDOXIN_2"/>
    <property type="match status" value="1"/>
</dbReference>
<gene>
    <name evidence="3" type="ORF">DW352_23370</name>
</gene>
<organism evidence="3 4">
    <name type="scientific">Pseudolabrys taiwanensis</name>
    <dbReference type="NCBI Taxonomy" id="331696"/>
    <lineage>
        <taxon>Bacteria</taxon>
        <taxon>Pseudomonadati</taxon>
        <taxon>Pseudomonadota</taxon>
        <taxon>Alphaproteobacteria</taxon>
        <taxon>Hyphomicrobiales</taxon>
        <taxon>Xanthobacteraceae</taxon>
        <taxon>Pseudolabrys</taxon>
    </lineage>
</organism>
<dbReference type="EMBL" id="CP031417">
    <property type="protein sequence ID" value="AXK83199.1"/>
    <property type="molecule type" value="Genomic_DNA"/>
</dbReference>
<dbReference type="InterPro" id="IPR036282">
    <property type="entry name" value="Glutathione-S-Trfase_C_sf"/>
</dbReference>
<feature type="domain" description="GST N-terminal" evidence="1">
    <location>
        <begin position="1"/>
        <end position="81"/>
    </location>
</feature>
<dbReference type="SUPFAM" id="SSF52833">
    <property type="entry name" value="Thioredoxin-like"/>
    <property type="match status" value="1"/>
</dbReference>
<evidence type="ECO:0000259" key="1">
    <source>
        <dbReference type="PROSITE" id="PS50404"/>
    </source>
</evidence>
<evidence type="ECO:0000313" key="3">
    <source>
        <dbReference type="EMBL" id="AXK83199.1"/>
    </source>
</evidence>
<evidence type="ECO:0000259" key="2">
    <source>
        <dbReference type="PROSITE" id="PS50405"/>
    </source>
</evidence>
<dbReference type="CDD" id="cd00570">
    <property type="entry name" value="GST_N_family"/>
    <property type="match status" value="1"/>
</dbReference>
<dbReference type="InterPro" id="IPR040079">
    <property type="entry name" value="Glutathione_S-Trfase"/>
</dbReference>
<protein>
    <submittedName>
        <fullName evidence="3">Glutathione S-transferase family protein</fullName>
    </submittedName>
</protein>
<dbReference type="OrthoDB" id="9782992at2"/>
<dbReference type="Pfam" id="PF13417">
    <property type="entry name" value="GST_N_3"/>
    <property type="match status" value="1"/>
</dbReference>
<sequence length="214" mass="23959">MPLTLYLHPLSSYCHKALIALYENGTPFTPHLVNLGDKESRTTFKQIWPVGKFPVLRDDARVVPESTIIIEYLARHYPGPVKLIPDAADPALEVRAIDRFYDLHVHTHMQKIIGDRIRPEGKKDPHGVEHALNALNTALGLVEKDMGARTWAAGEDFTLADCAAAPCLFYIDEAIGPLAGRYPNLAAYLGRLKQRPSFARALKEAEPFMHMLPR</sequence>
<dbReference type="GO" id="GO:0016740">
    <property type="term" value="F:transferase activity"/>
    <property type="evidence" value="ECO:0007669"/>
    <property type="project" value="UniProtKB-KW"/>
</dbReference>
<dbReference type="Gene3D" id="1.20.1050.10">
    <property type="match status" value="1"/>
</dbReference>
<dbReference type="CDD" id="cd00299">
    <property type="entry name" value="GST_C_family"/>
    <property type="match status" value="1"/>
</dbReference>
<accession>A0A346A202</accession>
<proteinExistence type="predicted"/>
<dbReference type="Pfam" id="PF13410">
    <property type="entry name" value="GST_C_2"/>
    <property type="match status" value="1"/>
</dbReference>
<dbReference type="PROSITE" id="PS50404">
    <property type="entry name" value="GST_NTER"/>
    <property type="match status" value="1"/>
</dbReference>
<keyword evidence="4" id="KW-1185">Reference proteome</keyword>
<dbReference type="AlphaFoldDB" id="A0A346A202"/>
<dbReference type="Proteomes" id="UP000254889">
    <property type="component" value="Chromosome"/>
</dbReference>
<reference evidence="3 4" key="1">
    <citation type="submission" date="2018-07" db="EMBL/GenBank/DDBJ databases">
        <authorList>
            <person name="Quirk P.G."/>
            <person name="Krulwich T.A."/>
        </authorList>
    </citation>
    <scope>NUCLEOTIDE SEQUENCE [LARGE SCALE GENOMIC DNA]</scope>
    <source>
        <strain evidence="3 4">CC-BB4</strain>
    </source>
</reference>
<keyword evidence="3" id="KW-0808">Transferase</keyword>
<name>A0A346A202_9HYPH</name>
<dbReference type="PANTHER" id="PTHR44051">
    <property type="entry name" value="GLUTATHIONE S-TRANSFERASE-RELATED"/>
    <property type="match status" value="1"/>
</dbReference>
<dbReference type="SFLD" id="SFLDS00019">
    <property type="entry name" value="Glutathione_Transferase_(cytos"/>
    <property type="match status" value="1"/>
</dbReference>
<dbReference type="InterPro" id="IPR036249">
    <property type="entry name" value="Thioredoxin-like_sf"/>
</dbReference>
<dbReference type="InterPro" id="IPR004045">
    <property type="entry name" value="Glutathione_S-Trfase_N"/>
</dbReference>
<dbReference type="InterPro" id="IPR010987">
    <property type="entry name" value="Glutathione-S-Trfase_C-like"/>
</dbReference>
<dbReference type="SFLD" id="SFLDG00358">
    <property type="entry name" value="Main_(cytGST)"/>
    <property type="match status" value="1"/>
</dbReference>